<proteinExistence type="predicted"/>
<evidence type="ECO:0000313" key="1">
    <source>
        <dbReference type="EMBL" id="PSB58106.1"/>
    </source>
</evidence>
<dbReference type="OrthoDB" id="562741at2"/>
<name>A0A2T1GJX6_9CYAN</name>
<dbReference type="Proteomes" id="UP000238937">
    <property type="component" value="Unassembled WGS sequence"/>
</dbReference>
<comment type="caution">
    <text evidence="1">The sequence shown here is derived from an EMBL/GenBank/DDBJ whole genome shotgun (WGS) entry which is preliminary data.</text>
</comment>
<evidence type="ECO:0008006" key="3">
    <source>
        <dbReference type="Google" id="ProtNLM"/>
    </source>
</evidence>
<keyword evidence="2" id="KW-1185">Reference proteome</keyword>
<gene>
    <name evidence="1" type="ORF">C7B77_06010</name>
</gene>
<dbReference type="InterPro" id="IPR014971">
    <property type="entry name" value="KGK"/>
</dbReference>
<reference evidence="1 2" key="1">
    <citation type="submission" date="2018-03" db="EMBL/GenBank/DDBJ databases">
        <title>The ancient ancestry and fast evolution of plastids.</title>
        <authorList>
            <person name="Moore K.R."/>
            <person name="Magnabosco C."/>
            <person name="Momper L."/>
            <person name="Gold D.A."/>
            <person name="Bosak T."/>
            <person name="Fournier G.P."/>
        </authorList>
    </citation>
    <scope>NUCLEOTIDE SEQUENCE [LARGE SCALE GENOMIC DNA]</scope>
    <source>
        <strain evidence="1 2">CCALA 037</strain>
    </source>
</reference>
<protein>
    <recommendedName>
        <fullName evidence="3">KGK domain-containing protein</fullName>
    </recommendedName>
</protein>
<sequence>MLKGASSDPTAFRDELRDMIIKIPQRGHSSEYLLDKVVNFIQTQEVNESKDISSEIVRESLLDGMNCNLLQPDGKGWQKGKLKLCFEFIPEEPETVATQEKPGEAQPSPLDEIRQLANELTSMTSTEQN</sequence>
<dbReference type="Pfam" id="PF08872">
    <property type="entry name" value="KGK"/>
    <property type="match status" value="1"/>
</dbReference>
<dbReference type="EMBL" id="PVWO01000048">
    <property type="protein sequence ID" value="PSB58106.1"/>
    <property type="molecule type" value="Genomic_DNA"/>
</dbReference>
<organism evidence="1 2">
    <name type="scientific">Chamaesiphon polymorphus CCALA 037</name>
    <dbReference type="NCBI Taxonomy" id="2107692"/>
    <lineage>
        <taxon>Bacteria</taxon>
        <taxon>Bacillati</taxon>
        <taxon>Cyanobacteriota</taxon>
        <taxon>Cyanophyceae</taxon>
        <taxon>Gomontiellales</taxon>
        <taxon>Chamaesiphonaceae</taxon>
        <taxon>Chamaesiphon</taxon>
    </lineage>
</organism>
<accession>A0A2T1GJX6</accession>
<evidence type="ECO:0000313" key="2">
    <source>
        <dbReference type="Proteomes" id="UP000238937"/>
    </source>
</evidence>
<dbReference type="AlphaFoldDB" id="A0A2T1GJX6"/>